<organism evidence="1 2">
    <name type="scientific">Shewanella inventionis</name>
    <dbReference type="NCBI Taxonomy" id="1738770"/>
    <lineage>
        <taxon>Bacteria</taxon>
        <taxon>Pseudomonadati</taxon>
        <taxon>Pseudomonadota</taxon>
        <taxon>Gammaproteobacteria</taxon>
        <taxon>Alteromonadales</taxon>
        <taxon>Shewanellaceae</taxon>
        <taxon>Shewanella</taxon>
    </lineage>
</organism>
<evidence type="ECO:0000313" key="1">
    <source>
        <dbReference type="EMBL" id="GGB66349.1"/>
    </source>
</evidence>
<keyword evidence="2" id="KW-1185">Reference proteome</keyword>
<gene>
    <name evidence="1" type="ORF">GCM10011607_28750</name>
</gene>
<protein>
    <submittedName>
        <fullName evidence="1">Uncharacterized protein</fullName>
    </submittedName>
</protein>
<accession>A0ABQ1JH18</accession>
<dbReference type="RefSeq" id="WP_188740053.1">
    <property type="nucleotide sequence ID" value="NZ_BMII01000024.1"/>
</dbReference>
<name>A0ABQ1JH18_9GAMM</name>
<sequence>MELILTGTLVTQKLDVEKSYILEDVLAPKGIKYPTLGVTLYHGFTTTTTSMAHAFKKAVMKGMEIHAVSVELDVERSESLCSLEDLPSRSVLNVTKMKKDLSHFLKEKWTSYLKMIPGAWTDAVERGHVNGSNELKVNGFVASIGEHPYLLDSLWQLPELNHLSVILYTVIEDGQIANRATMFRRDKVTVDETGELPNIAVARYPEVDISLPDFIK</sequence>
<comment type="caution">
    <text evidence="1">The sequence shown here is derived from an EMBL/GenBank/DDBJ whole genome shotgun (WGS) entry which is preliminary data.</text>
</comment>
<reference evidence="2" key="1">
    <citation type="journal article" date="2019" name="Int. J. Syst. Evol. Microbiol.">
        <title>The Global Catalogue of Microorganisms (GCM) 10K type strain sequencing project: providing services to taxonomists for standard genome sequencing and annotation.</title>
        <authorList>
            <consortium name="The Broad Institute Genomics Platform"/>
            <consortium name="The Broad Institute Genome Sequencing Center for Infectious Disease"/>
            <person name="Wu L."/>
            <person name="Ma J."/>
        </authorList>
    </citation>
    <scope>NUCLEOTIDE SEQUENCE [LARGE SCALE GENOMIC DNA]</scope>
    <source>
        <strain evidence="2">CGMCC 1.15339</strain>
    </source>
</reference>
<proteinExistence type="predicted"/>
<dbReference type="Proteomes" id="UP000617555">
    <property type="component" value="Unassembled WGS sequence"/>
</dbReference>
<evidence type="ECO:0000313" key="2">
    <source>
        <dbReference type="Proteomes" id="UP000617555"/>
    </source>
</evidence>
<dbReference type="EMBL" id="BMII01000024">
    <property type="protein sequence ID" value="GGB66349.1"/>
    <property type="molecule type" value="Genomic_DNA"/>
</dbReference>